<reference evidence="3 4" key="1">
    <citation type="submission" date="2024-09" db="EMBL/GenBank/DDBJ databases">
        <authorList>
            <person name="Sun Q."/>
            <person name="Mori K."/>
        </authorList>
    </citation>
    <scope>NUCLEOTIDE SEQUENCE [LARGE SCALE GENOMIC DNA]</scope>
    <source>
        <strain evidence="3 4">CCM 8677</strain>
    </source>
</reference>
<feature type="domain" description="pPIWI-RE three-gene island" evidence="2">
    <location>
        <begin position="133"/>
        <end position="247"/>
    </location>
</feature>
<feature type="domain" description="REase associating with pPIWI RE" evidence="1">
    <location>
        <begin position="342"/>
        <end position="440"/>
    </location>
</feature>
<name>A0ABV6IJ41_9BURK</name>
<dbReference type="Pfam" id="PF18156">
    <property type="entry name" value="pPIWI_RE_Y"/>
    <property type="match status" value="1"/>
</dbReference>
<sequence length="453" mass="50596">MTTVSRCAQKSWLSSAKKMLSSQYDNFTWDKFAKLVGSDPRAFKTYRMPEASDDYRTMPSSIRKSIENLLSSDTESNQDDGDSLFVANPSSLIIPALSALVMRQANLSLIENRIIAGISRSPRSPIGLTDEDRRAMAVISRACLENQLSDVAAEIHNLLYLCTQPLGQWLKIPEVIDKGLADTILIHADEGVPTAEAEELASKFTGMTAGIEEQLFAQFLEHIGRVPTESGYEYYTKIREFVVRHPLCSPAEIKDLGNELPSTLWVLIQQNFYEQIPSAWSENSQIAKCHHCGNALKQGKAGLICRTIACSAANPIPSFSVVSSNELLRVSRGIRQYWIEPGIDELRLFDALIVQGIPAQLYPFRDRVDISVGRVGIDLKTYTSPETLGAHFKKGLGGLAHYEFKWVVIPDWKIKEVPSYLDRLNRAIDRPEVECLSLTEAFTQLVKGEAYYA</sequence>
<proteinExistence type="predicted"/>
<accession>A0ABV6IJ41</accession>
<comment type="caution">
    <text evidence="3">The sequence shown here is derived from an EMBL/GenBank/DDBJ whole genome shotgun (WGS) entry which is preliminary data.</text>
</comment>
<dbReference type="Pfam" id="PF18154">
    <property type="entry name" value="pPIWI_RE_REase"/>
    <property type="match status" value="1"/>
</dbReference>
<gene>
    <name evidence="3" type="ORF">ACFFJH_18710</name>
</gene>
<dbReference type="InterPro" id="IPR041191">
    <property type="entry name" value="pPIWI_RE_Y"/>
</dbReference>
<evidence type="ECO:0000313" key="4">
    <source>
        <dbReference type="Proteomes" id="UP001589844"/>
    </source>
</evidence>
<dbReference type="RefSeq" id="WP_390214577.1">
    <property type="nucleotide sequence ID" value="NZ_JBHLXJ010000034.1"/>
</dbReference>
<evidence type="ECO:0008006" key="5">
    <source>
        <dbReference type="Google" id="ProtNLM"/>
    </source>
</evidence>
<keyword evidence="4" id="KW-1185">Reference proteome</keyword>
<evidence type="ECO:0000259" key="1">
    <source>
        <dbReference type="Pfam" id="PF18154"/>
    </source>
</evidence>
<dbReference type="Proteomes" id="UP001589844">
    <property type="component" value="Unassembled WGS sequence"/>
</dbReference>
<organism evidence="3 4">
    <name type="scientific">Undibacterium danionis</name>
    <dbReference type="NCBI Taxonomy" id="1812100"/>
    <lineage>
        <taxon>Bacteria</taxon>
        <taxon>Pseudomonadati</taxon>
        <taxon>Pseudomonadota</taxon>
        <taxon>Betaproteobacteria</taxon>
        <taxon>Burkholderiales</taxon>
        <taxon>Oxalobacteraceae</taxon>
        <taxon>Undibacterium</taxon>
    </lineage>
</organism>
<protein>
    <recommendedName>
        <fullName evidence="5">REase associating with pPIWI RE domain-containing protein</fullName>
    </recommendedName>
</protein>
<dbReference type="EMBL" id="JBHLXJ010000034">
    <property type="protein sequence ID" value="MFC0351856.1"/>
    <property type="molecule type" value="Genomic_DNA"/>
</dbReference>
<evidence type="ECO:0000259" key="2">
    <source>
        <dbReference type="Pfam" id="PF18156"/>
    </source>
</evidence>
<evidence type="ECO:0000313" key="3">
    <source>
        <dbReference type="EMBL" id="MFC0351856.1"/>
    </source>
</evidence>
<dbReference type="InterPro" id="IPR040828">
    <property type="entry name" value="pPIWI_RE_REase"/>
</dbReference>